<evidence type="ECO:0000313" key="2">
    <source>
        <dbReference type="EMBL" id="GLY67637.1"/>
    </source>
</evidence>
<dbReference type="EMBL" id="BSTI01000009">
    <property type="protein sequence ID" value="GLY67637.1"/>
    <property type="molecule type" value="Genomic_DNA"/>
</dbReference>
<comment type="caution">
    <text evidence="2">The sequence shown here is derived from an EMBL/GenBank/DDBJ whole genome shotgun (WGS) entry which is preliminary data.</text>
</comment>
<keyword evidence="3" id="KW-1185">Reference proteome</keyword>
<evidence type="ECO:0000313" key="3">
    <source>
        <dbReference type="Proteomes" id="UP001165136"/>
    </source>
</evidence>
<name>A0A9W6R4U1_9PSEU</name>
<dbReference type="Proteomes" id="UP001165136">
    <property type="component" value="Unassembled WGS sequence"/>
</dbReference>
<sequence>MSGGQALLLAGSGMLAGVAEALVSQGWHVVLPSRRYCPIPAPETKPGIAALRALRPPGHTRQGDRSQGDWEQGDWEQGDRKQGRAIWVQASWDSPWELARKAEAALSGQADLLVSWVHSQYRPSVMRAVEPLLAADAPVVEVSTIGQLGPPDQPEPSLGTHRTQVVLLGLVSETDSDRALGQDEIISGVRAAVCRALSGQPASVHQIGRLRPMLR</sequence>
<dbReference type="AlphaFoldDB" id="A0A9W6R4U1"/>
<protein>
    <submittedName>
        <fullName evidence="2">Uncharacterized protein</fullName>
    </submittedName>
</protein>
<evidence type="ECO:0000256" key="1">
    <source>
        <dbReference type="SAM" id="MobiDB-lite"/>
    </source>
</evidence>
<gene>
    <name evidence="2" type="ORF">Atai01_42560</name>
</gene>
<accession>A0A9W6R4U1</accession>
<proteinExistence type="predicted"/>
<organism evidence="2 3">
    <name type="scientific">Amycolatopsis taiwanensis</name>
    <dbReference type="NCBI Taxonomy" id="342230"/>
    <lineage>
        <taxon>Bacteria</taxon>
        <taxon>Bacillati</taxon>
        <taxon>Actinomycetota</taxon>
        <taxon>Actinomycetes</taxon>
        <taxon>Pseudonocardiales</taxon>
        <taxon>Pseudonocardiaceae</taxon>
        <taxon>Amycolatopsis</taxon>
    </lineage>
</organism>
<feature type="region of interest" description="Disordered" evidence="1">
    <location>
        <begin position="55"/>
        <end position="81"/>
    </location>
</feature>
<reference evidence="2" key="1">
    <citation type="submission" date="2023-03" db="EMBL/GenBank/DDBJ databases">
        <title>Amycolatopsis taiwanensis NBRC 103393.</title>
        <authorList>
            <person name="Ichikawa N."/>
            <person name="Sato H."/>
            <person name="Tonouchi N."/>
        </authorList>
    </citation>
    <scope>NUCLEOTIDE SEQUENCE</scope>
    <source>
        <strain evidence="2">NBRC 103393</strain>
    </source>
</reference>
<dbReference type="RefSeq" id="WP_285487917.1">
    <property type="nucleotide sequence ID" value="NZ_BSTI01000009.1"/>
</dbReference>